<feature type="domain" description="GIY-YIG" evidence="1">
    <location>
        <begin position="20"/>
        <end position="120"/>
    </location>
</feature>
<evidence type="ECO:0000313" key="3">
    <source>
        <dbReference type="Proteomes" id="UP001218895"/>
    </source>
</evidence>
<dbReference type="RefSeq" id="WP_278100838.1">
    <property type="nucleotide sequence ID" value="NZ_CP091092.1"/>
</dbReference>
<dbReference type="GeneID" id="79950592"/>
<evidence type="ECO:0000259" key="1">
    <source>
        <dbReference type="SMART" id="SM00465"/>
    </source>
</evidence>
<dbReference type="PANTHER" id="PTHR37460:SF1">
    <property type="entry name" value="ENDONUCLEASE III"/>
    <property type="match status" value="1"/>
</dbReference>
<dbReference type="EMBL" id="CP091092">
    <property type="protein sequence ID" value="WFN38004.1"/>
    <property type="molecule type" value="Genomic_DNA"/>
</dbReference>
<keyword evidence="3" id="KW-1185">Reference proteome</keyword>
<dbReference type="InterPro" id="IPR002837">
    <property type="entry name" value="DUF123"/>
</dbReference>
<sequence length="151" mass="17101">MKQTGIYFLVFENSYAEVLTGALGFLGFQEGFHVYVGSALGNSGIKRVRRHFLLSEKKDKKERWHVDYLLKSSEFNLEYAVFLNTSEKYECRAAGMLGGDCVIGFGCSDCKCLSHLYFRKSDPLNELKQISADLGLNLQIIDTKTFLKSEC</sequence>
<dbReference type="InterPro" id="IPR000305">
    <property type="entry name" value="GIY-YIG_endonuc"/>
</dbReference>
<reference evidence="2" key="1">
    <citation type="submission" date="2022-01" db="EMBL/GenBank/DDBJ databases">
        <title>Complete genome of Methanomicrobium antiquum DSM 21220.</title>
        <authorList>
            <person name="Chen S.-C."/>
            <person name="You Y.-T."/>
            <person name="Zhou Y.-Z."/>
            <person name="Lai M.-C."/>
        </authorList>
    </citation>
    <scope>NUCLEOTIDE SEQUENCE</scope>
    <source>
        <strain evidence="2">DSM 21220</strain>
    </source>
</reference>
<dbReference type="KEGG" id="manq:L1994_09300"/>
<organism evidence="2 3">
    <name type="scientific">Methanomicrobium antiquum</name>
    <dbReference type="NCBI Taxonomy" id="487686"/>
    <lineage>
        <taxon>Archaea</taxon>
        <taxon>Methanobacteriati</taxon>
        <taxon>Methanobacteriota</taxon>
        <taxon>Stenosarchaea group</taxon>
        <taxon>Methanomicrobia</taxon>
        <taxon>Methanomicrobiales</taxon>
        <taxon>Methanomicrobiaceae</taxon>
        <taxon>Methanomicrobium</taxon>
    </lineage>
</organism>
<evidence type="ECO:0000313" key="2">
    <source>
        <dbReference type="EMBL" id="WFN38004.1"/>
    </source>
</evidence>
<dbReference type="Proteomes" id="UP001218895">
    <property type="component" value="Chromosome"/>
</dbReference>
<gene>
    <name evidence="2" type="ORF">L1994_09300</name>
</gene>
<dbReference type="SMART" id="SM00465">
    <property type="entry name" value="GIYc"/>
    <property type="match status" value="1"/>
</dbReference>
<dbReference type="CDD" id="cd10441">
    <property type="entry name" value="GIY-YIG_COG1833"/>
    <property type="match status" value="1"/>
</dbReference>
<proteinExistence type="predicted"/>
<protein>
    <submittedName>
        <fullName evidence="2">DUF123 domain-containing protein</fullName>
    </submittedName>
</protein>
<accession>A0AAF0JMK9</accession>
<dbReference type="PANTHER" id="PTHR37460">
    <property type="entry name" value="ENDONUCLEASE III"/>
    <property type="match status" value="1"/>
</dbReference>
<dbReference type="AlphaFoldDB" id="A0AAF0JMK9"/>
<dbReference type="Pfam" id="PF01986">
    <property type="entry name" value="DUF123"/>
    <property type="match status" value="1"/>
</dbReference>
<name>A0AAF0JMK9_9EURY</name>